<reference evidence="1 2" key="1">
    <citation type="submission" date="2022-09" db="EMBL/GenBank/DDBJ databases">
        <title>Intensive care unit water sources are persistently colonized with multi-drug resistant bacteria and are the site of extensive horizontal gene transfer of antibiotic resistance genes.</title>
        <authorList>
            <person name="Diorio-Toth L."/>
        </authorList>
    </citation>
    <scope>NUCLEOTIDE SEQUENCE [LARGE SCALE GENOMIC DNA]</scope>
    <source>
        <strain evidence="1 2">GD03967</strain>
    </source>
</reference>
<dbReference type="EMBL" id="JAOBZK010000003">
    <property type="protein sequence ID" value="MDH1177221.1"/>
    <property type="molecule type" value="Genomic_DNA"/>
</dbReference>
<comment type="caution">
    <text evidence="1">The sequence shown here is derived from an EMBL/GenBank/DDBJ whole genome shotgun (WGS) entry which is preliminary data.</text>
</comment>
<protein>
    <recommendedName>
        <fullName evidence="3">Inner membrane protein</fullName>
    </recommendedName>
</protein>
<evidence type="ECO:0008006" key="3">
    <source>
        <dbReference type="Google" id="ProtNLM"/>
    </source>
</evidence>
<dbReference type="AlphaFoldDB" id="A0ABD4YPS9"/>
<dbReference type="Proteomes" id="UP001158644">
    <property type="component" value="Unassembled WGS sequence"/>
</dbReference>
<name>A0ABD4YPS9_9BURK</name>
<gene>
    <name evidence="1" type="ORF">N5C72_03985</name>
</gene>
<evidence type="ECO:0000313" key="1">
    <source>
        <dbReference type="EMBL" id="MDH1177221.1"/>
    </source>
</evidence>
<proteinExistence type="predicted"/>
<dbReference type="RefSeq" id="WP_279989438.1">
    <property type="nucleotide sequence ID" value="NZ_JAOBZK010000003.1"/>
</dbReference>
<accession>A0ABD4YPS9</accession>
<organism evidence="1 2">
    <name type="scientific">Achromobacter mucicolens</name>
    <dbReference type="NCBI Taxonomy" id="1389922"/>
    <lineage>
        <taxon>Bacteria</taxon>
        <taxon>Pseudomonadati</taxon>
        <taxon>Pseudomonadota</taxon>
        <taxon>Betaproteobacteria</taxon>
        <taxon>Burkholderiales</taxon>
        <taxon>Alcaligenaceae</taxon>
        <taxon>Achromobacter</taxon>
    </lineage>
</organism>
<evidence type="ECO:0000313" key="2">
    <source>
        <dbReference type="Proteomes" id="UP001158644"/>
    </source>
</evidence>
<sequence length="131" mass="14292">MTQAPLPLLERLRVDGVIRADHHAAALLRLQALSQAPFMTLGGALVWLAAEGILSELDLDEMFEWAVTEGTVDRNATRRQALAEMEALCQRGIDNHVARLERGSLLQAIFPGRRWAWLVAIAGAAAAVTLL</sequence>